<dbReference type="SUPFAM" id="SSF103473">
    <property type="entry name" value="MFS general substrate transporter"/>
    <property type="match status" value="1"/>
</dbReference>
<feature type="transmembrane region" description="Helical" evidence="6">
    <location>
        <begin position="187"/>
        <end position="210"/>
    </location>
</feature>
<evidence type="ECO:0000256" key="6">
    <source>
        <dbReference type="SAM" id="Phobius"/>
    </source>
</evidence>
<evidence type="ECO:0000259" key="7">
    <source>
        <dbReference type="PROSITE" id="PS50850"/>
    </source>
</evidence>
<name>A0ABD6EJ34_9BILA</name>
<feature type="transmembrane region" description="Helical" evidence="6">
    <location>
        <begin position="217"/>
        <end position="241"/>
    </location>
</feature>
<evidence type="ECO:0000256" key="5">
    <source>
        <dbReference type="SAM" id="MobiDB-lite"/>
    </source>
</evidence>
<feature type="region of interest" description="Disordered" evidence="5">
    <location>
        <begin position="291"/>
        <end position="313"/>
    </location>
</feature>
<dbReference type="FunFam" id="1.20.1250.20:FF:000532">
    <property type="entry name" value="SLC (SoLute Carrier) homolog"/>
    <property type="match status" value="1"/>
</dbReference>
<dbReference type="InterPro" id="IPR020846">
    <property type="entry name" value="MFS_dom"/>
</dbReference>
<dbReference type="PROSITE" id="PS50850">
    <property type="entry name" value="MFS"/>
    <property type="match status" value="1"/>
</dbReference>
<keyword evidence="2 6" id="KW-0812">Transmembrane</keyword>
<feature type="transmembrane region" description="Helical" evidence="6">
    <location>
        <begin position="253"/>
        <end position="273"/>
    </location>
</feature>
<gene>
    <name evidence="8" type="ORF">AB6A40_006697</name>
</gene>
<keyword evidence="9" id="KW-1185">Reference proteome</keyword>
<dbReference type="GO" id="GO:0016020">
    <property type="term" value="C:membrane"/>
    <property type="evidence" value="ECO:0007669"/>
    <property type="project" value="UniProtKB-SubCell"/>
</dbReference>
<dbReference type="PANTHER" id="PTHR11662:SF399">
    <property type="entry name" value="FI19708P1-RELATED"/>
    <property type="match status" value="1"/>
</dbReference>
<reference evidence="8 9" key="1">
    <citation type="submission" date="2024-08" db="EMBL/GenBank/DDBJ databases">
        <title>Gnathostoma spinigerum genome.</title>
        <authorList>
            <person name="Gonzalez-Bertolin B."/>
            <person name="Monzon S."/>
            <person name="Zaballos A."/>
            <person name="Jimenez P."/>
            <person name="Dekumyoy P."/>
            <person name="Varona S."/>
            <person name="Cuesta I."/>
            <person name="Sumanam S."/>
            <person name="Adisakwattana P."/>
            <person name="Gasser R.B."/>
            <person name="Hernandez-Gonzalez A."/>
            <person name="Young N.D."/>
            <person name="Perteguer M.J."/>
        </authorList>
    </citation>
    <scope>NUCLEOTIDE SEQUENCE [LARGE SCALE GENOMIC DNA]</scope>
    <source>
        <strain evidence="8">AL3</strain>
        <tissue evidence="8">Liver</tissue>
    </source>
</reference>
<evidence type="ECO:0000313" key="9">
    <source>
        <dbReference type="Proteomes" id="UP001608902"/>
    </source>
</evidence>
<evidence type="ECO:0000256" key="4">
    <source>
        <dbReference type="ARBA" id="ARBA00023136"/>
    </source>
</evidence>
<feature type="transmembrane region" description="Helical" evidence="6">
    <location>
        <begin position="122"/>
        <end position="145"/>
    </location>
</feature>
<dbReference type="PANTHER" id="PTHR11662">
    <property type="entry name" value="SOLUTE CARRIER FAMILY 17"/>
    <property type="match status" value="1"/>
</dbReference>
<comment type="caution">
    <text evidence="8">The sequence shown here is derived from an EMBL/GenBank/DDBJ whole genome shotgun (WGS) entry which is preliminary data.</text>
</comment>
<evidence type="ECO:0000256" key="1">
    <source>
        <dbReference type="ARBA" id="ARBA00004141"/>
    </source>
</evidence>
<dbReference type="Pfam" id="PF07690">
    <property type="entry name" value="MFS_1"/>
    <property type="match status" value="2"/>
</dbReference>
<dbReference type="InterPro" id="IPR011701">
    <property type="entry name" value="MFS"/>
</dbReference>
<evidence type="ECO:0000256" key="2">
    <source>
        <dbReference type="ARBA" id="ARBA00022692"/>
    </source>
</evidence>
<dbReference type="InterPro" id="IPR050382">
    <property type="entry name" value="MFS_Na/Anion_cotransporter"/>
</dbReference>
<feature type="transmembrane region" description="Helical" evidence="6">
    <location>
        <begin position="157"/>
        <end position="175"/>
    </location>
</feature>
<accession>A0ABD6EJ34</accession>
<dbReference type="Proteomes" id="UP001608902">
    <property type="component" value="Unassembled WGS sequence"/>
</dbReference>
<feature type="transmembrane region" description="Helical" evidence="6">
    <location>
        <begin position="20"/>
        <end position="39"/>
    </location>
</feature>
<protein>
    <recommendedName>
        <fullName evidence="7">Major facilitator superfamily (MFS) profile domain-containing protein</fullName>
    </recommendedName>
</protein>
<proteinExistence type="predicted"/>
<comment type="subcellular location">
    <subcellularLocation>
        <location evidence="1">Membrane</location>
        <topology evidence="1">Multi-pass membrane protein</topology>
    </subcellularLocation>
</comment>
<dbReference type="Gene3D" id="1.20.1250.20">
    <property type="entry name" value="MFS general substrate transporter like domains"/>
    <property type="match status" value="2"/>
</dbReference>
<feature type="domain" description="Major facilitator superfamily (MFS) profile" evidence="7">
    <location>
        <begin position="1"/>
        <end position="277"/>
    </location>
</feature>
<feature type="transmembrane region" description="Helical" evidence="6">
    <location>
        <begin position="78"/>
        <end position="102"/>
    </location>
</feature>
<dbReference type="InterPro" id="IPR036259">
    <property type="entry name" value="MFS_trans_sf"/>
</dbReference>
<keyword evidence="4 6" id="KW-0472">Membrane</keyword>
<organism evidence="8 9">
    <name type="scientific">Gnathostoma spinigerum</name>
    <dbReference type="NCBI Taxonomy" id="75299"/>
    <lineage>
        <taxon>Eukaryota</taxon>
        <taxon>Metazoa</taxon>
        <taxon>Ecdysozoa</taxon>
        <taxon>Nematoda</taxon>
        <taxon>Chromadorea</taxon>
        <taxon>Rhabditida</taxon>
        <taxon>Spirurina</taxon>
        <taxon>Gnathostomatomorpha</taxon>
        <taxon>Gnathostomatoidea</taxon>
        <taxon>Gnathostomatidae</taxon>
        <taxon>Gnathostoma</taxon>
    </lineage>
</organism>
<sequence>MPLSGLLCQYGFAGGWPSIFYVLGTAALIWSVLWLWLVADTPSKHKTISTEEREYIEDSLRETSVREGEKQPPMPWRAILTSAPFWALIVGHFAMDWGGYIVTTSLPTFMNDVLGLDTTSMGFIGAIPYLAFFIFINVAGVLADALRNSGILSTLNVRRLSVIIGLGLQAVFLIASGYCKCGQDALLMFFLTLAVGLSGFLYAGIIVNYLDIAPSFAGTLVGLGNTISCVAGMFSPAVVGWLTPNRTRENWQLVFWITGGILAIGTIIFCVFADGEVQPWAKIHQDVEEKEKDDLKEKNNINPTPISAIKNDV</sequence>
<dbReference type="AlphaFoldDB" id="A0ABD6EJ34"/>
<keyword evidence="3 6" id="KW-1133">Transmembrane helix</keyword>
<evidence type="ECO:0000313" key="8">
    <source>
        <dbReference type="EMBL" id="MFH4979988.1"/>
    </source>
</evidence>
<dbReference type="EMBL" id="JBGFUD010004907">
    <property type="protein sequence ID" value="MFH4979988.1"/>
    <property type="molecule type" value="Genomic_DNA"/>
</dbReference>
<evidence type="ECO:0000256" key="3">
    <source>
        <dbReference type="ARBA" id="ARBA00022989"/>
    </source>
</evidence>